<feature type="compositionally biased region" description="Basic and acidic residues" evidence="1">
    <location>
        <begin position="515"/>
        <end position="545"/>
    </location>
</feature>
<evidence type="ECO:0000313" key="2">
    <source>
        <dbReference type="EMBL" id="ETO65076.1"/>
    </source>
</evidence>
<sequence>MGKLLAWGDALFLVRCELGKLQIQRLTVDAKEKKVSLHPCSVEADRTAALPVNARLVAAKEVEDTELAVRYPVLVFHASRKNDTELTIDSSPASRKRRRSAEEKETSASNDDLVPPRAEDRLFFCVLYETESDGEIGFKILNMVEIPTHVGASDDKASRHDSNSRQYFLTDGPYVLLFHHYSQVATVLKLRRRTLEGGDFGFYVWLEQVDVFHRMDGDAATPFDLVSCVYVTETYSTRPHMLIHATRSSSEDSGIHNWSILDLDDEGRDGINKATSQCHYLSRFSDITLSPEQVTCCCFISEMGEWDFTASAFSETTAISSWDNGPNTTRSSRTDIGVSTLVVIGTTTNTIYVHENGILLASYVLPTRPAEICVLCEDTVNQHHVLCVRCDDAKRSFFMLSFSSNVQNVSMDLLLSFNHVGHAYTGNFDGIHADASESPQVLLLNDVCGVIESSNYRVGNELDADKSVDDGQLVKRSVLIAQKPSATEVKLSCHRLRLREDSKSKHGSRSRKRSRNNEKSGGKSDPSRSKSEPFHYIERTQKASSRDVNLFDDESDDPASNLAASQALLGKLVSSLSARLNNGLLELKRLQVIVGDKYSLARQLNQLIARQWQKQQIRANQGKEHSLLTPLISGQETGNLPSESIELVDMETIVSAPNVTTIPRNAVKGKAVEHASGSSMDECKFGLQVALEQFRLLEYIPSSSLIYAEAYLKNLSDVRLDDTFVVLTAPRGVSAEGWKCTCSVVPTFSPAADSAAGRARFQLEIQFAPTFSFLRERKPLEMMLWLHWSASREEQMTLDWRPSESALAVAPVKVYPGDVLSIGRETPTKCNDGVWTKDQERLLFISSGSNLSSLFAKPSFGIPTSAASAIRPTFSLVDLNVKSRELVLYELSRMVANLPPDVYVMRNPLEHSHLRALHSVLRSTRQEILASQQQMTKAKVIMQGQQNQNTKAASIRRSMQRNTDLHAIRLLQELQKRVNFHTMWFDTTATVKTSDQ</sequence>
<name>A0A080ZEL5_PHYNI</name>
<reference evidence="2 3" key="1">
    <citation type="submission" date="2013-11" db="EMBL/GenBank/DDBJ databases">
        <title>The Genome Sequence of Phytophthora parasitica P1976.</title>
        <authorList>
            <consortium name="The Broad Institute Genomics Platform"/>
            <person name="Russ C."/>
            <person name="Tyler B."/>
            <person name="Panabieres F."/>
            <person name="Shan W."/>
            <person name="Tripathy S."/>
            <person name="Grunwald N."/>
            <person name="Machado M."/>
            <person name="Johnson C.S."/>
            <person name="Walker B."/>
            <person name="Young S."/>
            <person name="Zeng Q."/>
            <person name="Gargeya S."/>
            <person name="Fitzgerald M."/>
            <person name="Haas B."/>
            <person name="Abouelleil A."/>
            <person name="Allen A.W."/>
            <person name="Alvarado L."/>
            <person name="Arachchi H.M."/>
            <person name="Berlin A.M."/>
            <person name="Chapman S.B."/>
            <person name="Gainer-Dewar J."/>
            <person name="Goldberg J."/>
            <person name="Griggs A."/>
            <person name="Gujja S."/>
            <person name="Hansen M."/>
            <person name="Howarth C."/>
            <person name="Imamovic A."/>
            <person name="Ireland A."/>
            <person name="Larimer J."/>
            <person name="McCowan C."/>
            <person name="Murphy C."/>
            <person name="Pearson M."/>
            <person name="Poon T.W."/>
            <person name="Priest M."/>
            <person name="Roberts A."/>
            <person name="Saif S."/>
            <person name="Shea T."/>
            <person name="Sisk P."/>
            <person name="Sykes S."/>
            <person name="Wortman J."/>
            <person name="Nusbaum C."/>
            <person name="Birren B."/>
        </authorList>
    </citation>
    <scope>NUCLEOTIDE SEQUENCE [LARGE SCALE GENOMIC DNA]</scope>
    <source>
        <strain evidence="2 3">P1976</strain>
    </source>
</reference>
<feature type="region of interest" description="Disordered" evidence="1">
    <location>
        <begin position="86"/>
        <end position="114"/>
    </location>
</feature>
<feature type="compositionally biased region" description="Basic residues" evidence="1">
    <location>
        <begin position="505"/>
        <end position="514"/>
    </location>
</feature>
<dbReference type="Proteomes" id="UP000028582">
    <property type="component" value="Unassembled WGS sequence"/>
</dbReference>
<protein>
    <submittedName>
        <fullName evidence="2">Uncharacterized protein</fullName>
    </submittedName>
</protein>
<comment type="caution">
    <text evidence="2">The sequence shown here is derived from an EMBL/GenBank/DDBJ whole genome shotgun (WGS) entry which is preliminary data.</text>
</comment>
<proteinExistence type="predicted"/>
<evidence type="ECO:0000313" key="3">
    <source>
        <dbReference type="Proteomes" id="UP000028582"/>
    </source>
</evidence>
<feature type="region of interest" description="Disordered" evidence="1">
    <location>
        <begin position="492"/>
        <end position="557"/>
    </location>
</feature>
<accession>A0A080ZEL5</accession>
<gene>
    <name evidence="2" type="ORF">F444_17527</name>
</gene>
<dbReference type="OrthoDB" id="128950at2759"/>
<organism evidence="2 3">
    <name type="scientific">Phytophthora nicotianae P1976</name>
    <dbReference type="NCBI Taxonomy" id="1317066"/>
    <lineage>
        <taxon>Eukaryota</taxon>
        <taxon>Sar</taxon>
        <taxon>Stramenopiles</taxon>
        <taxon>Oomycota</taxon>
        <taxon>Peronosporomycetes</taxon>
        <taxon>Peronosporales</taxon>
        <taxon>Peronosporaceae</taxon>
        <taxon>Phytophthora</taxon>
    </lineage>
</organism>
<evidence type="ECO:0000256" key="1">
    <source>
        <dbReference type="SAM" id="MobiDB-lite"/>
    </source>
</evidence>
<dbReference type="EMBL" id="ANJA01003224">
    <property type="protein sequence ID" value="ETO65076.1"/>
    <property type="molecule type" value="Genomic_DNA"/>
</dbReference>
<dbReference type="AlphaFoldDB" id="A0A080ZEL5"/>